<feature type="region of interest" description="Disordered" evidence="2">
    <location>
        <begin position="340"/>
        <end position="423"/>
    </location>
</feature>
<keyword evidence="1" id="KW-0731">Sigma factor</keyword>
<evidence type="ECO:0000259" key="4">
    <source>
        <dbReference type="Pfam" id="PF04542"/>
    </source>
</evidence>
<keyword evidence="1" id="KW-0805">Transcription regulation</keyword>
<dbReference type="PANTHER" id="PTHR31157:SF1">
    <property type="entry name" value="SCP DOMAIN-CONTAINING PROTEIN"/>
    <property type="match status" value="1"/>
</dbReference>
<feature type="domain" description="SCP" evidence="3">
    <location>
        <begin position="544"/>
        <end position="658"/>
    </location>
</feature>
<dbReference type="InterPro" id="IPR035940">
    <property type="entry name" value="CAP_sf"/>
</dbReference>
<dbReference type="Pfam" id="PF04542">
    <property type="entry name" value="Sigma70_r2"/>
    <property type="match status" value="1"/>
</dbReference>
<comment type="similarity">
    <text evidence="1">Belongs to the sigma-70 factor family. ECF subfamily.</text>
</comment>
<dbReference type="Gene3D" id="3.40.33.10">
    <property type="entry name" value="CAP"/>
    <property type="match status" value="1"/>
</dbReference>
<accession>A0ABW8EU61</accession>
<evidence type="ECO:0000259" key="3">
    <source>
        <dbReference type="Pfam" id="PF00188"/>
    </source>
</evidence>
<dbReference type="PROSITE" id="PS01063">
    <property type="entry name" value="SIGMA70_ECF"/>
    <property type="match status" value="1"/>
</dbReference>
<evidence type="ECO:0000256" key="1">
    <source>
        <dbReference type="RuleBase" id="RU000716"/>
    </source>
</evidence>
<keyword evidence="6" id="KW-1185">Reference proteome</keyword>
<dbReference type="SUPFAM" id="SSF55797">
    <property type="entry name" value="PR-1-like"/>
    <property type="match status" value="1"/>
</dbReference>
<dbReference type="Gene3D" id="1.10.1740.10">
    <property type="match status" value="1"/>
</dbReference>
<proteinExistence type="inferred from homology"/>
<keyword evidence="1" id="KW-0238">DNA-binding</keyword>
<evidence type="ECO:0000313" key="5">
    <source>
        <dbReference type="EMBL" id="MFJ2825411.1"/>
    </source>
</evidence>
<sequence length="662" mass="65790">MTSEHTAELVAAARAGDLRAQDELVSAYLPLVYNIVGRAMNGSVDVDDVVQDTMLRALDGLGTLRSDDSFRSWLVAIAMNRVRAYWQARRTAPGESGLEAAWELADPGADFVDLTVVRLALEGQRRETARATRWLEPDDRALLSLWWLECAGELTRGEVAAALELTPQHTAVRVQRMKAQLESARVVEGALAAQPPCEALAAVTASWDGQPSTLWRKRIARHARECLRCAGLWNGLLPAEGLLAGLALVPVSAALLAGVRSAAAGGFAPAGAAYAAGVPADGQAVSAGWAPAYEAPLGGTGSGGPGFAGGTGTDGGSGFAASAGDGSGFGTGAGAWPHGDGNGFASGTGAGDGDGGNGFGTGDGGSGFGAGAHGGGSGFGGGDGGPGEGEAVARLVPAGSAAGGADGPVGGGRSVLRKRRRSRRRAVGGAVLAACVAGGGLAYLGGFPGSAGEDGGAAPAAPLNALSAGESAGPSPSGSAQPSASASASPSPSATASPSVSASASPSGAGKASSGAPTPSPSAPRPASPAPVPAPQGPVGQVVALVNAERAKAGCGPLKDDAQLRKAAQRHSEDMASRNFFSHTAPDGSDPGERTTAAGYRWATYGENIARGQSTAESVMNSWMNSDGHRANILNCSFKDIGVGLHQGPGGPWWTQNFGARM</sequence>
<evidence type="ECO:0000256" key="2">
    <source>
        <dbReference type="SAM" id="MobiDB-lite"/>
    </source>
</evidence>
<comment type="caution">
    <text evidence="5">The sequence shown here is derived from an EMBL/GenBank/DDBJ whole genome shotgun (WGS) entry which is preliminary data.</text>
</comment>
<evidence type="ECO:0000313" key="6">
    <source>
        <dbReference type="Proteomes" id="UP001617351"/>
    </source>
</evidence>
<feature type="compositionally biased region" description="Pro residues" evidence="2">
    <location>
        <begin position="518"/>
        <end position="536"/>
    </location>
</feature>
<organism evidence="5 6">
    <name type="scientific">Streptomyces toxytricini</name>
    <name type="common">Actinomyces toxytricini</name>
    <dbReference type="NCBI Taxonomy" id="67369"/>
    <lineage>
        <taxon>Bacteria</taxon>
        <taxon>Bacillati</taxon>
        <taxon>Actinomycetota</taxon>
        <taxon>Actinomycetes</taxon>
        <taxon>Kitasatosporales</taxon>
        <taxon>Streptomycetaceae</taxon>
        <taxon>Streptomyces</taxon>
    </lineage>
</organism>
<dbReference type="InterPro" id="IPR007627">
    <property type="entry name" value="RNA_pol_sigma70_r2"/>
</dbReference>
<dbReference type="Pfam" id="PF00188">
    <property type="entry name" value="CAP"/>
    <property type="match status" value="1"/>
</dbReference>
<dbReference type="CDD" id="cd05379">
    <property type="entry name" value="CAP_bacterial"/>
    <property type="match status" value="1"/>
</dbReference>
<reference evidence="5 6" key="1">
    <citation type="submission" date="2024-10" db="EMBL/GenBank/DDBJ databases">
        <title>The Natural Products Discovery Center: Release of the First 8490 Sequenced Strains for Exploring Actinobacteria Biosynthetic Diversity.</title>
        <authorList>
            <person name="Kalkreuter E."/>
            <person name="Kautsar S.A."/>
            <person name="Yang D."/>
            <person name="Bader C.D."/>
            <person name="Teijaro C.N."/>
            <person name="Fluegel L."/>
            <person name="Davis C.M."/>
            <person name="Simpson J.R."/>
            <person name="Lauterbach L."/>
            <person name="Steele A.D."/>
            <person name="Gui C."/>
            <person name="Meng S."/>
            <person name="Li G."/>
            <person name="Viehrig K."/>
            <person name="Ye F."/>
            <person name="Su P."/>
            <person name="Kiefer A.F."/>
            <person name="Nichols A."/>
            <person name="Cepeda A.J."/>
            <person name="Yan W."/>
            <person name="Fan B."/>
            <person name="Jiang Y."/>
            <person name="Adhikari A."/>
            <person name="Zheng C.-J."/>
            <person name="Schuster L."/>
            <person name="Cowan T.M."/>
            <person name="Smanski M.J."/>
            <person name="Chevrette M.G."/>
            <person name="De Carvalho L.P.S."/>
            <person name="Shen B."/>
        </authorList>
    </citation>
    <scope>NUCLEOTIDE SEQUENCE [LARGE SCALE GENOMIC DNA]</scope>
    <source>
        <strain evidence="5 6">NPDC087220</strain>
    </source>
</reference>
<dbReference type="InterPro" id="IPR014044">
    <property type="entry name" value="CAP_dom"/>
</dbReference>
<dbReference type="SUPFAM" id="SSF88946">
    <property type="entry name" value="Sigma2 domain of RNA polymerase sigma factors"/>
    <property type="match status" value="1"/>
</dbReference>
<gene>
    <name evidence="5" type="ORF">ACIO7M_30480</name>
</gene>
<feature type="compositionally biased region" description="Gly residues" evidence="2">
    <location>
        <begin position="401"/>
        <end position="413"/>
    </location>
</feature>
<dbReference type="InterPro" id="IPR000838">
    <property type="entry name" value="RNA_pol_sigma70_ECF_CS"/>
</dbReference>
<dbReference type="RefSeq" id="WP_402386685.1">
    <property type="nucleotide sequence ID" value="NZ_JBIUYY010000017.1"/>
</dbReference>
<name>A0ABW8EU61_STRT5</name>
<dbReference type="PANTHER" id="PTHR31157">
    <property type="entry name" value="SCP DOMAIN-CONTAINING PROTEIN"/>
    <property type="match status" value="1"/>
</dbReference>
<feature type="region of interest" description="Disordered" evidence="2">
    <location>
        <begin position="569"/>
        <end position="593"/>
    </location>
</feature>
<feature type="compositionally biased region" description="Low complexity" evidence="2">
    <location>
        <begin position="467"/>
        <end position="517"/>
    </location>
</feature>
<keyword evidence="1" id="KW-0804">Transcription</keyword>
<feature type="region of interest" description="Disordered" evidence="2">
    <location>
        <begin position="467"/>
        <end position="536"/>
    </location>
</feature>
<dbReference type="InterPro" id="IPR014284">
    <property type="entry name" value="RNA_pol_sigma-70_dom"/>
</dbReference>
<dbReference type="InterPro" id="IPR013325">
    <property type="entry name" value="RNA_pol_sigma_r2"/>
</dbReference>
<feature type="compositionally biased region" description="Gly residues" evidence="2">
    <location>
        <begin position="340"/>
        <end position="388"/>
    </location>
</feature>
<feature type="domain" description="RNA polymerase sigma-70 region 2" evidence="4">
    <location>
        <begin position="24"/>
        <end position="90"/>
    </location>
</feature>
<protein>
    <recommendedName>
        <fullName evidence="1">RNA polymerase sigma factor</fullName>
    </recommendedName>
</protein>
<dbReference type="Proteomes" id="UP001617351">
    <property type="component" value="Unassembled WGS sequence"/>
</dbReference>
<dbReference type="NCBIfam" id="TIGR02937">
    <property type="entry name" value="sigma70-ECF"/>
    <property type="match status" value="1"/>
</dbReference>
<dbReference type="EMBL" id="JBIUYY010000017">
    <property type="protein sequence ID" value="MFJ2825411.1"/>
    <property type="molecule type" value="Genomic_DNA"/>
</dbReference>